<evidence type="ECO:0000313" key="2">
    <source>
        <dbReference type="Proteomes" id="UP000619788"/>
    </source>
</evidence>
<dbReference type="Proteomes" id="UP000619788">
    <property type="component" value="Unassembled WGS sequence"/>
</dbReference>
<organism evidence="1 2">
    <name type="scientific">Planobispora siamensis</name>
    <dbReference type="NCBI Taxonomy" id="936338"/>
    <lineage>
        <taxon>Bacteria</taxon>
        <taxon>Bacillati</taxon>
        <taxon>Actinomycetota</taxon>
        <taxon>Actinomycetes</taxon>
        <taxon>Streptosporangiales</taxon>
        <taxon>Streptosporangiaceae</taxon>
        <taxon>Planobispora</taxon>
    </lineage>
</organism>
<dbReference type="AlphaFoldDB" id="A0A8J3SGG8"/>
<proteinExistence type="predicted"/>
<dbReference type="RefSeq" id="WP_204066053.1">
    <property type="nucleotide sequence ID" value="NZ_BOOJ01000036.1"/>
</dbReference>
<gene>
    <name evidence="1" type="ORF">Psi01_45370</name>
</gene>
<name>A0A8J3SGG8_9ACTN</name>
<comment type="caution">
    <text evidence="1">The sequence shown here is derived from an EMBL/GenBank/DDBJ whole genome shotgun (WGS) entry which is preliminary data.</text>
</comment>
<reference evidence="1 2" key="1">
    <citation type="submission" date="2021-01" db="EMBL/GenBank/DDBJ databases">
        <title>Whole genome shotgun sequence of Planobispora siamensis NBRC 107568.</title>
        <authorList>
            <person name="Komaki H."/>
            <person name="Tamura T."/>
        </authorList>
    </citation>
    <scope>NUCLEOTIDE SEQUENCE [LARGE SCALE GENOMIC DNA]</scope>
    <source>
        <strain evidence="1 2">NBRC 107568</strain>
    </source>
</reference>
<accession>A0A8J3SGG8</accession>
<dbReference type="EMBL" id="BOOJ01000036">
    <property type="protein sequence ID" value="GIH93907.1"/>
    <property type="molecule type" value="Genomic_DNA"/>
</dbReference>
<evidence type="ECO:0000313" key="1">
    <source>
        <dbReference type="EMBL" id="GIH93907.1"/>
    </source>
</evidence>
<keyword evidence="2" id="KW-1185">Reference proteome</keyword>
<sequence length="95" mass="10039">MISQVIARAAGTCQCRADSSTACGRPHKAGGGACLTMHTEQTPLRAVPRADIRAELAAELPVEEFMAICDGCHAALLALRRKSRTHAVPVPDALF</sequence>
<protein>
    <submittedName>
        <fullName evidence="1">Uncharacterized protein</fullName>
    </submittedName>
</protein>